<dbReference type="GO" id="GO:0009252">
    <property type="term" value="P:peptidoglycan biosynthetic process"/>
    <property type="evidence" value="ECO:0007669"/>
    <property type="project" value="UniProtKB-KW"/>
</dbReference>
<feature type="active site" description="Acyl-ester intermediate" evidence="13">
    <location>
        <position position="54"/>
    </location>
</feature>
<evidence type="ECO:0000256" key="2">
    <source>
        <dbReference type="ARBA" id="ARBA00004752"/>
    </source>
</evidence>
<evidence type="ECO:0000256" key="5">
    <source>
        <dbReference type="ARBA" id="ARBA00022645"/>
    </source>
</evidence>
<evidence type="ECO:0000256" key="6">
    <source>
        <dbReference type="ARBA" id="ARBA00022670"/>
    </source>
</evidence>
<dbReference type="PANTHER" id="PTHR21581">
    <property type="entry name" value="D-ALANYL-D-ALANINE CARBOXYPEPTIDASE"/>
    <property type="match status" value="1"/>
</dbReference>
<feature type="signal peptide" evidence="16">
    <location>
        <begin position="1"/>
        <end position="20"/>
    </location>
</feature>
<reference evidence="19" key="2">
    <citation type="submission" date="2021-04" db="EMBL/GenBank/DDBJ databases">
        <authorList>
            <person name="Gilroy R."/>
        </authorList>
    </citation>
    <scope>NUCLEOTIDE SEQUENCE</scope>
    <source>
        <strain evidence="19">CHK33-7979</strain>
    </source>
</reference>
<reference evidence="19" key="1">
    <citation type="journal article" date="2021" name="PeerJ">
        <title>Extensive microbial diversity within the chicken gut microbiome revealed by metagenomics and culture.</title>
        <authorList>
            <person name="Gilroy R."/>
            <person name="Ravi A."/>
            <person name="Getino M."/>
            <person name="Pursley I."/>
            <person name="Horton D.L."/>
            <person name="Alikhan N.F."/>
            <person name="Baker D."/>
            <person name="Gharbi K."/>
            <person name="Hall N."/>
            <person name="Watson M."/>
            <person name="Adriaenssens E.M."/>
            <person name="Foster-Nyarko E."/>
            <person name="Jarju S."/>
            <person name="Secka A."/>
            <person name="Antonio M."/>
            <person name="Oren A."/>
            <person name="Chaudhuri R.R."/>
            <person name="La Ragione R."/>
            <person name="Hildebrand F."/>
            <person name="Pallen M.J."/>
        </authorList>
    </citation>
    <scope>NUCLEOTIDE SEQUENCE</scope>
    <source>
        <strain evidence="19">CHK33-7979</strain>
    </source>
</reference>
<keyword evidence="7 16" id="KW-0732">Signal</keyword>
<accession>A0A9D2CDB4</accession>
<dbReference type="GO" id="GO:0071555">
    <property type="term" value="P:cell wall organization"/>
    <property type="evidence" value="ECO:0007669"/>
    <property type="project" value="UniProtKB-KW"/>
</dbReference>
<gene>
    <name evidence="19" type="ORF">H9826_02365</name>
</gene>
<feature type="active site" evidence="13">
    <location>
        <position position="110"/>
    </location>
</feature>
<organism evidence="19 20">
    <name type="scientific">Candidatus Intestinimonas merdavium</name>
    <dbReference type="NCBI Taxonomy" id="2838622"/>
    <lineage>
        <taxon>Bacteria</taxon>
        <taxon>Bacillati</taxon>
        <taxon>Bacillota</taxon>
        <taxon>Clostridia</taxon>
        <taxon>Eubacteriales</taxon>
        <taxon>Intestinimonas</taxon>
    </lineage>
</organism>
<evidence type="ECO:0000259" key="18">
    <source>
        <dbReference type="Pfam" id="PF07943"/>
    </source>
</evidence>
<protein>
    <recommendedName>
        <fullName evidence="4">serine-type D-Ala-D-Ala carboxypeptidase</fullName>
        <ecNumber evidence="4">3.4.16.4</ecNumber>
    </recommendedName>
</protein>
<dbReference type="InterPro" id="IPR012338">
    <property type="entry name" value="Beta-lactam/transpept-like"/>
</dbReference>
<dbReference type="SUPFAM" id="SSF69189">
    <property type="entry name" value="Penicillin-binding protein associated domain"/>
    <property type="match status" value="1"/>
</dbReference>
<evidence type="ECO:0000256" key="12">
    <source>
        <dbReference type="ARBA" id="ARBA00034000"/>
    </source>
</evidence>
<keyword evidence="8" id="KW-0378">Hydrolase</keyword>
<dbReference type="Pfam" id="PF00768">
    <property type="entry name" value="Peptidase_S11"/>
    <property type="match status" value="1"/>
</dbReference>
<dbReference type="AlphaFoldDB" id="A0A9D2CDB4"/>
<dbReference type="EMBL" id="DXCX01000027">
    <property type="protein sequence ID" value="HIY72807.1"/>
    <property type="molecule type" value="Genomic_DNA"/>
</dbReference>
<evidence type="ECO:0000256" key="16">
    <source>
        <dbReference type="SAM" id="SignalP"/>
    </source>
</evidence>
<dbReference type="Pfam" id="PF07943">
    <property type="entry name" value="PBP5_C"/>
    <property type="match status" value="1"/>
</dbReference>
<comment type="similarity">
    <text evidence="3 15">Belongs to the peptidase S11 family.</text>
</comment>
<keyword evidence="9" id="KW-0133">Cell shape</keyword>
<evidence type="ECO:0000256" key="11">
    <source>
        <dbReference type="ARBA" id="ARBA00023316"/>
    </source>
</evidence>
<evidence type="ECO:0000259" key="17">
    <source>
        <dbReference type="Pfam" id="PF00768"/>
    </source>
</evidence>
<keyword evidence="5 19" id="KW-0121">Carboxypeptidase</keyword>
<evidence type="ECO:0000256" key="10">
    <source>
        <dbReference type="ARBA" id="ARBA00022984"/>
    </source>
</evidence>
<feature type="chain" id="PRO_5039522088" description="serine-type D-Ala-D-Ala carboxypeptidase" evidence="16">
    <location>
        <begin position="21"/>
        <end position="366"/>
    </location>
</feature>
<evidence type="ECO:0000256" key="1">
    <source>
        <dbReference type="ARBA" id="ARBA00003217"/>
    </source>
</evidence>
<dbReference type="SUPFAM" id="SSF56601">
    <property type="entry name" value="beta-lactamase/transpeptidase-like"/>
    <property type="match status" value="1"/>
</dbReference>
<comment type="caution">
    <text evidence="19">The sequence shown here is derived from an EMBL/GenBank/DDBJ whole genome shotgun (WGS) entry which is preliminary data.</text>
</comment>
<comment type="function">
    <text evidence="1">Removes C-terminal D-alanyl residues from sugar-peptide cell wall precursors.</text>
</comment>
<feature type="binding site" evidence="14">
    <location>
        <position position="211"/>
    </location>
    <ligand>
        <name>substrate</name>
    </ligand>
</feature>
<dbReference type="InterPro" id="IPR037167">
    <property type="entry name" value="Peptidase_S11_C_sf"/>
</dbReference>
<evidence type="ECO:0000313" key="19">
    <source>
        <dbReference type="EMBL" id="HIY72807.1"/>
    </source>
</evidence>
<dbReference type="InterPro" id="IPR012907">
    <property type="entry name" value="Peptidase_S11_C"/>
</dbReference>
<sequence>MKRFAVLLMALSLIYPTAYAAGPVVSAASAILVDAESGRVLYEKDAHTRRGIASTTKLMTSLVAAEAVIDLSDQVEILREDTLTEGSSMYLKVGERVTVEALFYGLLLQSGNDAALALARYCAGDVETFVSWMNQKARDLGMMDSHFANPNGLDDDGHYSTAADMALLAAACMDNELLAKIVSARTATVGERTFANHNKLLSLYPDCVGMKTGYTKASGRTLVSAARRDGQLLLCVTLNDPDDWKDHAALFDYGFETFSRCLLASAGGAVGLVRTTGALVPAVPVRTAEEVRYPLMESEHVQAKIELPDSIQAPVGDDVSVGSLNFTLDGEVIGKTSLVCASGVHSNQAPAASPLERLWSLFPWAG</sequence>
<dbReference type="Gene3D" id="2.60.410.10">
    <property type="entry name" value="D-Ala-D-Ala carboxypeptidase, C-terminal domain"/>
    <property type="match status" value="1"/>
</dbReference>
<evidence type="ECO:0000256" key="4">
    <source>
        <dbReference type="ARBA" id="ARBA00012448"/>
    </source>
</evidence>
<dbReference type="InterPro" id="IPR001967">
    <property type="entry name" value="Peptidase_S11_N"/>
</dbReference>
<dbReference type="InterPro" id="IPR015956">
    <property type="entry name" value="Peniciliin-bd_prot_C_sf"/>
</dbReference>
<dbReference type="PANTHER" id="PTHR21581:SF33">
    <property type="entry name" value="D-ALANYL-D-ALANINE CARBOXYPEPTIDASE DACB"/>
    <property type="match status" value="1"/>
</dbReference>
<keyword evidence="6" id="KW-0645">Protease</keyword>
<dbReference type="EC" id="3.4.16.4" evidence="4"/>
<proteinExistence type="inferred from homology"/>
<feature type="active site" description="Proton acceptor" evidence="13">
    <location>
        <position position="57"/>
    </location>
</feature>
<evidence type="ECO:0000313" key="20">
    <source>
        <dbReference type="Proteomes" id="UP000886824"/>
    </source>
</evidence>
<dbReference type="Proteomes" id="UP000886824">
    <property type="component" value="Unassembled WGS sequence"/>
</dbReference>
<evidence type="ECO:0000256" key="13">
    <source>
        <dbReference type="PIRSR" id="PIRSR618044-1"/>
    </source>
</evidence>
<dbReference type="GO" id="GO:0009002">
    <property type="term" value="F:serine-type D-Ala-D-Ala carboxypeptidase activity"/>
    <property type="evidence" value="ECO:0007669"/>
    <property type="project" value="UniProtKB-EC"/>
</dbReference>
<evidence type="ECO:0000256" key="3">
    <source>
        <dbReference type="ARBA" id="ARBA00007164"/>
    </source>
</evidence>
<dbReference type="InterPro" id="IPR018044">
    <property type="entry name" value="Peptidase_S11"/>
</dbReference>
<evidence type="ECO:0000256" key="15">
    <source>
        <dbReference type="RuleBase" id="RU004016"/>
    </source>
</evidence>
<evidence type="ECO:0000256" key="9">
    <source>
        <dbReference type="ARBA" id="ARBA00022960"/>
    </source>
</evidence>
<evidence type="ECO:0000256" key="7">
    <source>
        <dbReference type="ARBA" id="ARBA00022729"/>
    </source>
</evidence>
<evidence type="ECO:0000256" key="8">
    <source>
        <dbReference type="ARBA" id="ARBA00022801"/>
    </source>
</evidence>
<dbReference type="Gene3D" id="3.40.710.10">
    <property type="entry name" value="DD-peptidase/beta-lactamase superfamily"/>
    <property type="match status" value="1"/>
</dbReference>
<keyword evidence="11" id="KW-0961">Cell wall biogenesis/degradation</keyword>
<dbReference type="GO" id="GO:0006508">
    <property type="term" value="P:proteolysis"/>
    <property type="evidence" value="ECO:0007669"/>
    <property type="project" value="UniProtKB-KW"/>
</dbReference>
<comment type="pathway">
    <text evidence="2">Cell wall biogenesis; peptidoglycan biosynthesis.</text>
</comment>
<feature type="domain" description="Peptidase S11 D-Ala-D-Ala carboxypeptidase A C-terminal" evidence="18">
    <location>
        <begin position="263"/>
        <end position="345"/>
    </location>
</feature>
<dbReference type="PRINTS" id="PR00725">
    <property type="entry name" value="DADACBPTASE1"/>
</dbReference>
<evidence type="ECO:0000256" key="14">
    <source>
        <dbReference type="PIRSR" id="PIRSR618044-2"/>
    </source>
</evidence>
<dbReference type="GO" id="GO:0008360">
    <property type="term" value="P:regulation of cell shape"/>
    <property type="evidence" value="ECO:0007669"/>
    <property type="project" value="UniProtKB-KW"/>
</dbReference>
<name>A0A9D2CDB4_9FIRM</name>
<comment type="catalytic activity">
    <reaction evidence="12">
        <text>Preferential cleavage: (Ac)2-L-Lys-D-Ala-|-D-Ala. Also transpeptidation of peptidyl-alanyl moieties that are N-acyl substituents of D-alanine.</text>
        <dbReference type="EC" id="3.4.16.4"/>
    </reaction>
</comment>
<feature type="domain" description="Peptidase S11 D-alanyl-D-alanine carboxypeptidase A N-terminal" evidence="17">
    <location>
        <begin position="22"/>
        <end position="241"/>
    </location>
</feature>
<keyword evidence="10" id="KW-0573">Peptidoglycan synthesis</keyword>